<organism evidence="2 3">
    <name type="scientific">Effrenium voratum</name>
    <dbReference type="NCBI Taxonomy" id="2562239"/>
    <lineage>
        <taxon>Eukaryota</taxon>
        <taxon>Sar</taxon>
        <taxon>Alveolata</taxon>
        <taxon>Dinophyceae</taxon>
        <taxon>Suessiales</taxon>
        <taxon>Symbiodiniaceae</taxon>
        <taxon>Effrenium</taxon>
    </lineage>
</organism>
<keyword evidence="3" id="KW-1185">Reference proteome</keyword>
<feature type="region of interest" description="Disordered" evidence="1">
    <location>
        <begin position="1"/>
        <end position="56"/>
    </location>
</feature>
<feature type="non-terminal residue" evidence="2">
    <location>
        <position position="143"/>
    </location>
</feature>
<reference evidence="2" key="1">
    <citation type="submission" date="2023-08" db="EMBL/GenBank/DDBJ databases">
        <authorList>
            <person name="Chen Y."/>
            <person name="Shah S."/>
            <person name="Dougan E. K."/>
            <person name="Thang M."/>
            <person name="Chan C."/>
        </authorList>
    </citation>
    <scope>NUCLEOTIDE SEQUENCE</scope>
</reference>
<sequence>EPPEPPRVPRLPPPQPAVRRKDPPLHQPPPPRQVKPPAAAARPVLKPATELAEAPGTLDPASVVAASRLMQEAYTSGTDLGETSEEDELIQRWTPPSEGSWASETSETLLQRAASAASRVAEWLTPAPVQRFSARSCPSGLSG</sequence>
<protein>
    <submittedName>
        <fullName evidence="2">Uncharacterized protein</fullName>
    </submittedName>
</protein>
<dbReference type="EMBL" id="CAUJNA010003318">
    <property type="protein sequence ID" value="CAJ1398996.1"/>
    <property type="molecule type" value="Genomic_DNA"/>
</dbReference>
<dbReference type="AlphaFoldDB" id="A0AA36J4E1"/>
<feature type="compositionally biased region" description="Pro residues" evidence="1">
    <location>
        <begin position="1"/>
        <end position="16"/>
    </location>
</feature>
<dbReference type="Proteomes" id="UP001178507">
    <property type="component" value="Unassembled WGS sequence"/>
</dbReference>
<feature type="compositionally biased region" description="Pro residues" evidence="1">
    <location>
        <begin position="25"/>
        <end position="34"/>
    </location>
</feature>
<proteinExistence type="predicted"/>
<gene>
    <name evidence="2" type="ORF">EVOR1521_LOCUS22630</name>
</gene>
<name>A0AA36J4E1_9DINO</name>
<evidence type="ECO:0000313" key="3">
    <source>
        <dbReference type="Proteomes" id="UP001178507"/>
    </source>
</evidence>
<evidence type="ECO:0000313" key="2">
    <source>
        <dbReference type="EMBL" id="CAJ1398996.1"/>
    </source>
</evidence>
<accession>A0AA36J4E1</accession>
<feature type="compositionally biased region" description="Low complexity" evidence="1">
    <location>
        <begin position="35"/>
        <end position="48"/>
    </location>
</feature>
<evidence type="ECO:0000256" key="1">
    <source>
        <dbReference type="SAM" id="MobiDB-lite"/>
    </source>
</evidence>
<comment type="caution">
    <text evidence="2">The sequence shown here is derived from an EMBL/GenBank/DDBJ whole genome shotgun (WGS) entry which is preliminary data.</text>
</comment>